<organism evidence="1 2">
    <name type="scientific">Anisodus tanguticus</name>
    <dbReference type="NCBI Taxonomy" id="243964"/>
    <lineage>
        <taxon>Eukaryota</taxon>
        <taxon>Viridiplantae</taxon>
        <taxon>Streptophyta</taxon>
        <taxon>Embryophyta</taxon>
        <taxon>Tracheophyta</taxon>
        <taxon>Spermatophyta</taxon>
        <taxon>Magnoliopsida</taxon>
        <taxon>eudicotyledons</taxon>
        <taxon>Gunneridae</taxon>
        <taxon>Pentapetalae</taxon>
        <taxon>asterids</taxon>
        <taxon>lamiids</taxon>
        <taxon>Solanales</taxon>
        <taxon>Solanaceae</taxon>
        <taxon>Solanoideae</taxon>
        <taxon>Hyoscyameae</taxon>
        <taxon>Anisodus</taxon>
    </lineage>
</organism>
<evidence type="ECO:0000313" key="1">
    <source>
        <dbReference type="EMBL" id="KAK4372611.1"/>
    </source>
</evidence>
<proteinExistence type="predicted"/>
<sequence>MGGVYAIQRHQSMCRNSIMENNRGVYLLDGVLTKRACYVFELANVATAEVAQLAVDNMEMTMKDMIPSAGSQSEYPGARAIVPKEVPCLNTFDTLMDNVVHEINPTTPKMVVSNQDVLNVLKEKQFATMVNTILVINPCLVTLNTSTHNMPLQLLESVGEQQGDSRKKLIYSLKEAVEDAGNAIPNGSTTELPPNNNVDTICEVSFGRFPPPYGDVKATIEPCAQENLVPYPTPIHNNEKTKQRRTILTNPLYQDEDMGSAFFANPLYEQTMVEEGVDMEFPKDNISEVLSRGGNELILDLFLRGLLSTHQT</sequence>
<accession>A0AAE1VQ88</accession>
<name>A0AAE1VQ88_9SOLA</name>
<keyword evidence="2" id="KW-1185">Reference proteome</keyword>
<gene>
    <name evidence="1" type="ORF">RND71_007995</name>
</gene>
<comment type="caution">
    <text evidence="1">The sequence shown here is derived from an EMBL/GenBank/DDBJ whole genome shotgun (WGS) entry which is preliminary data.</text>
</comment>
<dbReference type="EMBL" id="JAVYJV010000004">
    <property type="protein sequence ID" value="KAK4372611.1"/>
    <property type="molecule type" value="Genomic_DNA"/>
</dbReference>
<reference evidence="1" key="1">
    <citation type="submission" date="2023-12" db="EMBL/GenBank/DDBJ databases">
        <title>Genome assembly of Anisodus tanguticus.</title>
        <authorList>
            <person name="Wang Y.-J."/>
        </authorList>
    </citation>
    <scope>NUCLEOTIDE SEQUENCE</scope>
    <source>
        <strain evidence="1">KB-2021</strain>
        <tissue evidence="1">Leaf</tissue>
    </source>
</reference>
<evidence type="ECO:0000313" key="2">
    <source>
        <dbReference type="Proteomes" id="UP001291623"/>
    </source>
</evidence>
<dbReference type="AlphaFoldDB" id="A0AAE1VQ88"/>
<dbReference type="Proteomes" id="UP001291623">
    <property type="component" value="Unassembled WGS sequence"/>
</dbReference>
<protein>
    <submittedName>
        <fullName evidence="1">Uncharacterized protein</fullName>
    </submittedName>
</protein>